<name>A0A0A8J814_LACPN</name>
<feature type="non-terminal residue" evidence="1">
    <location>
        <position position="1"/>
    </location>
</feature>
<protein>
    <submittedName>
        <fullName evidence="1">Mucin binding protein</fullName>
    </submittedName>
</protein>
<proteinExistence type="predicted"/>
<reference evidence="1" key="1">
    <citation type="submission" date="2014-12" db="EMBL/GenBank/DDBJ databases">
        <title>Evaluation of probiotic properties among lactic acid bacteria through comparative analysis.</title>
        <authorList>
            <person name="Devi S.M."/>
        </authorList>
    </citation>
    <scope>NUCLEOTIDE SEQUENCE</scope>
    <source>
        <strain evidence="1">LP</strain>
    </source>
</reference>
<accession>A0A0A8J814</accession>
<feature type="non-terminal residue" evidence="1">
    <location>
        <position position="35"/>
    </location>
</feature>
<dbReference type="EMBL" id="LC014928">
    <property type="protein sequence ID" value="BAQ02515.1"/>
    <property type="molecule type" value="Genomic_DNA"/>
</dbReference>
<evidence type="ECO:0000313" key="1">
    <source>
        <dbReference type="EMBL" id="BAQ02515.1"/>
    </source>
</evidence>
<organism evidence="1">
    <name type="scientific">Lactiplantibacillus plantarum</name>
    <name type="common">Lactobacillus plantarum</name>
    <dbReference type="NCBI Taxonomy" id="1590"/>
    <lineage>
        <taxon>Bacteria</taxon>
        <taxon>Bacillati</taxon>
        <taxon>Bacillota</taxon>
        <taxon>Bacilli</taxon>
        <taxon>Lactobacillales</taxon>
        <taxon>Lactobacillaceae</taxon>
        <taxon>Lactiplantibacillus</taxon>
    </lineage>
</organism>
<dbReference type="AlphaFoldDB" id="A0A0A8J814"/>
<sequence length="35" mass="3902">AGLCKTKMLTIPRPVIRMTLSQPFRLGPPNIPLQL</sequence>